<feature type="transmembrane region" description="Helical" evidence="1">
    <location>
        <begin position="208"/>
        <end position="229"/>
    </location>
</feature>
<dbReference type="Gene3D" id="2.120.10.30">
    <property type="entry name" value="TolB, C-terminal domain"/>
    <property type="match status" value="1"/>
</dbReference>
<dbReference type="Proteomes" id="UP001205105">
    <property type="component" value="Unassembled WGS sequence"/>
</dbReference>
<gene>
    <name evidence="3" type="ORF">COHA_009436</name>
</gene>
<evidence type="ECO:0000256" key="2">
    <source>
        <dbReference type="SAM" id="SignalP"/>
    </source>
</evidence>
<proteinExistence type="predicted"/>
<keyword evidence="1" id="KW-1133">Transmembrane helix</keyword>
<dbReference type="SUPFAM" id="SSF101898">
    <property type="entry name" value="NHL repeat"/>
    <property type="match status" value="1"/>
</dbReference>
<dbReference type="PANTHER" id="PTHR13833">
    <property type="match status" value="1"/>
</dbReference>
<sequence>MLLLPLLLPLLLSGSSLAAARIPPTGRNDVSVVTTDTVPAAGTFHYVATDSPTPRFVYASDAVRHVVRRKDVSTGIWQTIAGEDGKAGSRDGPIGSSLLNRPTAMCTTPTADLVVVDSAGACLRLVAQDGMVSTLAGVCGSTGQRDGTGQSALFSDSIQSISCLANCSVLVADQANGRLRRAGQILNLHDPDCYAAAKKALARRYTAGSLWTVGLVVALVAALAAAVVIHSRQLTAAGFVVWRRSGEEGSAPADAEYGPLVDAAEVPDAPAQQARAE</sequence>
<accession>A0AAD5H1G9</accession>
<dbReference type="EMBL" id="JADXDR010000179">
    <property type="protein sequence ID" value="KAI7836660.1"/>
    <property type="molecule type" value="Genomic_DNA"/>
</dbReference>
<keyword evidence="4" id="KW-1185">Reference proteome</keyword>
<protein>
    <recommendedName>
        <fullName evidence="5">NHL repeat-containing protein</fullName>
    </recommendedName>
</protein>
<dbReference type="InterPro" id="IPR011042">
    <property type="entry name" value="6-blade_b-propeller_TolB-like"/>
</dbReference>
<keyword evidence="2" id="KW-0732">Signal</keyword>
<evidence type="ECO:0000313" key="3">
    <source>
        <dbReference type="EMBL" id="KAI7836660.1"/>
    </source>
</evidence>
<feature type="signal peptide" evidence="2">
    <location>
        <begin position="1"/>
        <end position="18"/>
    </location>
</feature>
<evidence type="ECO:0008006" key="5">
    <source>
        <dbReference type="Google" id="ProtNLM"/>
    </source>
</evidence>
<comment type="caution">
    <text evidence="3">The sequence shown here is derived from an EMBL/GenBank/DDBJ whole genome shotgun (WGS) entry which is preliminary data.</text>
</comment>
<evidence type="ECO:0000313" key="4">
    <source>
        <dbReference type="Proteomes" id="UP001205105"/>
    </source>
</evidence>
<organism evidence="3 4">
    <name type="scientific">Chlorella ohadii</name>
    <dbReference type="NCBI Taxonomy" id="2649997"/>
    <lineage>
        <taxon>Eukaryota</taxon>
        <taxon>Viridiplantae</taxon>
        <taxon>Chlorophyta</taxon>
        <taxon>core chlorophytes</taxon>
        <taxon>Trebouxiophyceae</taxon>
        <taxon>Chlorellales</taxon>
        <taxon>Chlorellaceae</taxon>
        <taxon>Chlorella clade</taxon>
        <taxon>Chlorella</taxon>
    </lineage>
</organism>
<name>A0AAD5H1G9_9CHLO</name>
<keyword evidence="1" id="KW-0472">Membrane</keyword>
<reference evidence="3" key="1">
    <citation type="submission" date="2020-11" db="EMBL/GenBank/DDBJ databases">
        <title>Chlorella ohadii genome sequencing and assembly.</title>
        <authorList>
            <person name="Murik O."/>
            <person name="Treves H."/>
            <person name="Kedem I."/>
            <person name="Shotland Y."/>
            <person name="Kaplan A."/>
        </authorList>
    </citation>
    <scope>NUCLEOTIDE SEQUENCE</scope>
    <source>
        <strain evidence="3">1</strain>
    </source>
</reference>
<dbReference type="AlphaFoldDB" id="A0AAD5H1G9"/>
<keyword evidence="1" id="KW-0812">Transmembrane</keyword>
<feature type="chain" id="PRO_5042008221" description="NHL repeat-containing protein" evidence="2">
    <location>
        <begin position="19"/>
        <end position="277"/>
    </location>
</feature>
<dbReference type="PANTHER" id="PTHR13833:SF71">
    <property type="entry name" value="NHL DOMAIN-CONTAINING PROTEIN"/>
    <property type="match status" value="1"/>
</dbReference>
<evidence type="ECO:0000256" key="1">
    <source>
        <dbReference type="SAM" id="Phobius"/>
    </source>
</evidence>